<gene>
    <name evidence="1" type="ORF">KFL_007320040</name>
</gene>
<dbReference type="EMBL" id="DF237681">
    <property type="protein sequence ID" value="GAQ91131.1"/>
    <property type="molecule type" value="Genomic_DNA"/>
</dbReference>
<protein>
    <submittedName>
        <fullName evidence="1">Uncharacterized protein</fullName>
    </submittedName>
</protein>
<dbReference type="Proteomes" id="UP000054558">
    <property type="component" value="Unassembled WGS sequence"/>
</dbReference>
<keyword evidence="2" id="KW-1185">Reference proteome</keyword>
<evidence type="ECO:0000313" key="1">
    <source>
        <dbReference type="EMBL" id="GAQ91131.1"/>
    </source>
</evidence>
<organism evidence="1 2">
    <name type="scientific">Klebsormidium nitens</name>
    <name type="common">Green alga</name>
    <name type="synonym">Ulothrix nitens</name>
    <dbReference type="NCBI Taxonomy" id="105231"/>
    <lineage>
        <taxon>Eukaryota</taxon>
        <taxon>Viridiplantae</taxon>
        <taxon>Streptophyta</taxon>
        <taxon>Klebsormidiophyceae</taxon>
        <taxon>Klebsormidiales</taxon>
        <taxon>Klebsormidiaceae</taxon>
        <taxon>Klebsormidium</taxon>
    </lineage>
</organism>
<dbReference type="AlphaFoldDB" id="A0A1Y1IPK4"/>
<accession>A0A1Y1IPK4</accession>
<name>A0A1Y1IPK4_KLENI</name>
<proteinExistence type="predicted"/>
<sequence length="90" mass="10201">MGMERDDSEAGEKHDLMTVFKTRSNYNYCAREHLTACSFKRGELSGAKEIRDGQGHTNGNGVPFSKDLFEQICRQVWKKDDSSLTAEQLV</sequence>
<evidence type="ECO:0000313" key="2">
    <source>
        <dbReference type="Proteomes" id="UP000054558"/>
    </source>
</evidence>
<reference evidence="1 2" key="1">
    <citation type="journal article" date="2014" name="Nat. Commun.">
        <title>Klebsormidium flaccidum genome reveals primary factors for plant terrestrial adaptation.</title>
        <authorList>
            <person name="Hori K."/>
            <person name="Maruyama F."/>
            <person name="Fujisawa T."/>
            <person name="Togashi T."/>
            <person name="Yamamoto N."/>
            <person name="Seo M."/>
            <person name="Sato S."/>
            <person name="Yamada T."/>
            <person name="Mori H."/>
            <person name="Tajima N."/>
            <person name="Moriyama T."/>
            <person name="Ikeuchi M."/>
            <person name="Watanabe M."/>
            <person name="Wada H."/>
            <person name="Kobayashi K."/>
            <person name="Saito M."/>
            <person name="Masuda T."/>
            <person name="Sasaki-Sekimoto Y."/>
            <person name="Mashiguchi K."/>
            <person name="Awai K."/>
            <person name="Shimojima M."/>
            <person name="Masuda S."/>
            <person name="Iwai M."/>
            <person name="Nobusawa T."/>
            <person name="Narise T."/>
            <person name="Kondo S."/>
            <person name="Saito H."/>
            <person name="Sato R."/>
            <person name="Murakawa M."/>
            <person name="Ihara Y."/>
            <person name="Oshima-Yamada Y."/>
            <person name="Ohtaka K."/>
            <person name="Satoh M."/>
            <person name="Sonobe K."/>
            <person name="Ishii M."/>
            <person name="Ohtani R."/>
            <person name="Kanamori-Sato M."/>
            <person name="Honoki R."/>
            <person name="Miyazaki D."/>
            <person name="Mochizuki H."/>
            <person name="Umetsu J."/>
            <person name="Higashi K."/>
            <person name="Shibata D."/>
            <person name="Kamiya Y."/>
            <person name="Sato N."/>
            <person name="Nakamura Y."/>
            <person name="Tabata S."/>
            <person name="Ida S."/>
            <person name="Kurokawa K."/>
            <person name="Ohta H."/>
        </authorList>
    </citation>
    <scope>NUCLEOTIDE SEQUENCE [LARGE SCALE GENOMIC DNA]</scope>
    <source>
        <strain evidence="1 2">NIES-2285</strain>
    </source>
</reference>